<feature type="domain" description="PhoU" evidence="4">
    <location>
        <begin position="130"/>
        <end position="214"/>
    </location>
</feature>
<accession>A0ABV7FLH7</accession>
<dbReference type="InterPro" id="IPR026022">
    <property type="entry name" value="PhoU_dom"/>
</dbReference>
<dbReference type="PANTHER" id="PTHR42930:SF3">
    <property type="entry name" value="PHOSPHATE-SPECIFIC TRANSPORT SYSTEM ACCESSORY PROTEIN PHOU"/>
    <property type="match status" value="1"/>
</dbReference>
<feature type="domain" description="PhoU" evidence="4">
    <location>
        <begin position="27"/>
        <end position="114"/>
    </location>
</feature>
<organism evidence="5 6">
    <name type="scientific">Agaribacter flavus</name>
    <dbReference type="NCBI Taxonomy" id="1902781"/>
    <lineage>
        <taxon>Bacteria</taxon>
        <taxon>Pseudomonadati</taxon>
        <taxon>Pseudomonadota</taxon>
        <taxon>Gammaproteobacteria</taxon>
        <taxon>Alteromonadales</taxon>
        <taxon>Alteromonadaceae</taxon>
        <taxon>Agaribacter</taxon>
    </lineage>
</organism>
<keyword evidence="2 3" id="KW-0592">Phosphate transport</keyword>
<dbReference type="RefSeq" id="WP_376919113.1">
    <property type="nucleotide sequence ID" value="NZ_JBHRSW010000006.1"/>
</dbReference>
<comment type="subunit">
    <text evidence="3">Homodimer.</text>
</comment>
<dbReference type="PIRSF" id="PIRSF003107">
    <property type="entry name" value="PhoU"/>
    <property type="match status" value="1"/>
</dbReference>
<dbReference type="InterPro" id="IPR028366">
    <property type="entry name" value="PhoU"/>
</dbReference>
<name>A0ABV7FLH7_9ALTE</name>
<gene>
    <name evidence="5" type="primary">phoU</name>
    <name evidence="5" type="ORF">ACFOHL_05050</name>
</gene>
<reference evidence="6" key="1">
    <citation type="journal article" date="2019" name="Int. J. Syst. Evol. Microbiol.">
        <title>The Global Catalogue of Microorganisms (GCM) 10K type strain sequencing project: providing services to taxonomists for standard genome sequencing and annotation.</title>
        <authorList>
            <consortium name="The Broad Institute Genomics Platform"/>
            <consortium name="The Broad Institute Genome Sequencing Center for Infectious Disease"/>
            <person name="Wu L."/>
            <person name="Ma J."/>
        </authorList>
    </citation>
    <scope>NUCLEOTIDE SEQUENCE [LARGE SCALE GENOMIC DNA]</scope>
    <source>
        <strain evidence="6">KCTC 52473</strain>
    </source>
</reference>
<dbReference type="SUPFAM" id="SSF109755">
    <property type="entry name" value="PhoU-like"/>
    <property type="match status" value="1"/>
</dbReference>
<dbReference type="Proteomes" id="UP001595478">
    <property type="component" value="Unassembled WGS sequence"/>
</dbReference>
<comment type="function">
    <text evidence="3">Plays a role in the regulation of phosphate uptake.</text>
</comment>
<proteinExistence type="inferred from homology"/>
<evidence type="ECO:0000256" key="2">
    <source>
        <dbReference type="ARBA" id="ARBA00022592"/>
    </source>
</evidence>
<dbReference type="InterPro" id="IPR038078">
    <property type="entry name" value="PhoU-like_sf"/>
</dbReference>
<dbReference type="Pfam" id="PF01895">
    <property type="entry name" value="PhoU"/>
    <property type="match status" value="2"/>
</dbReference>
<dbReference type="EMBL" id="JBHRSW010000006">
    <property type="protein sequence ID" value="MFC3120975.1"/>
    <property type="molecule type" value="Genomic_DNA"/>
</dbReference>
<evidence type="ECO:0000313" key="6">
    <source>
        <dbReference type="Proteomes" id="UP001595478"/>
    </source>
</evidence>
<comment type="subcellular location">
    <subcellularLocation>
        <location evidence="3">Cytoplasm</location>
    </subcellularLocation>
</comment>
<evidence type="ECO:0000259" key="4">
    <source>
        <dbReference type="Pfam" id="PF01895"/>
    </source>
</evidence>
<keyword evidence="3" id="KW-0963">Cytoplasm</keyword>
<sequence length="237" mass="26802">MRRQLQLNTHISAKYNQELEALKHSVLTMGGLIEQQLVNTLMAMQEKIPNLAERVSLNDSKVDAMESQVEQECMRIIAKRNPTAGDLRLVMTVAKTATDLERIGDEIARVARLVSSGQMPNSDLVISGILDIGNRIVSMMRATLDAFARQDDKAAILAHQLDNDIDRVYKKVLEQTAAEIQSNPEDINNWLDVLWAIRAFERVGDRCQNICEYVIYLTYGRNLKSSSMKKTVKKLLK</sequence>
<dbReference type="PANTHER" id="PTHR42930">
    <property type="entry name" value="PHOSPHATE-SPECIFIC TRANSPORT SYSTEM ACCESSORY PROTEIN PHOU"/>
    <property type="match status" value="1"/>
</dbReference>
<evidence type="ECO:0000256" key="1">
    <source>
        <dbReference type="ARBA" id="ARBA00008107"/>
    </source>
</evidence>
<evidence type="ECO:0000256" key="3">
    <source>
        <dbReference type="PIRNR" id="PIRNR003107"/>
    </source>
</evidence>
<dbReference type="NCBIfam" id="TIGR02135">
    <property type="entry name" value="phoU_full"/>
    <property type="match status" value="1"/>
</dbReference>
<keyword evidence="6" id="KW-1185">Reference proteome</keyword>
<evidence type="ECO:0000313" key="5">
    <source>
        <dbReference type="EMBL" id="MFC3120975.1"/>
    </source>
</evidence>
<comment type="similarity">
    <text evidence="1 3">Belongs to the PhoU family.</text>
</comment>
<comment type="caution">
    <text evidence="5">The sequence shown here is derived from an EMBL/GenBank/DDBJ whole genome shotgun (WGS) entry which is preliminary data.</text>
</comment>
<dbReference type="Gene3D" id="1.20.58.220">
    <property type="entry name" value="Phosphate transport system protein phou homolog 2, domain 2"/>
    <property type="match status" value="1"/>
</dbReference>
<keyword evidence="3" id="KW-0813">Transport</keyword>
<protein>
    <recommendedName>
        <fullName evidence="3">Phosphate-specific transport system accessory protein PhoU</fullName>
    </recommendedName>
</protein>